<feature type="region of interest" description="Disordered" evidence="1">
    <location>
        <begin position="92"/>
        <end position="114"/>
    </location>
</feature>
<proteinExistence type="predicted"/>
<protein>
    <submittedName>
        <fullName evidence="2">Uncharacterized protein</fullName>
    </submittedName>
</protein>
<comment type="caution">
    <text evidence="2">The sequence shown here is derived from an EMBL/GenBank/DDBJ whole genome shotgun (WGS) entry which is preliminary data.</text>
</comment>
<dbReference type="Proteomes" id="UP000245207">
    <property type="component" value="Unassembled WGS sequence"/>
</dbReference>
<accession>A0A2U1MRH7</accession>
<dbReference type="AlphaFoldDB" id="A0A2U1MRH7"/>
<organism evidence="2 3">
    <name type="scientific">Artemisia annua</name>
    <name type="common">Sweet wormwood</name>
    <dbReference type="NCBI Taxonomy" id="35608"/>
    <lineage>
        <taxon>Eukaryota</taxon>
        <taxon>Viridiplantae</taxon>
        <taxon>Streptophyta</taxon>
        <taxon>Embryophyta</taxon>
        <taxon>Tracheophyta</taxon>
        <taxon>Spermatophyta</taxon>
        <taxon>Magnoliopsida</taxon>
        <taxon>eudicotyledons</taxon>
        <taxon>Gunneridae</taxon>
        <taxon>Pentapetalae</taxon>
        <taxon>asterids</taxon>
        <taxon>campanulids</taxon>
        <taxon>Asterales</taxon>
        <taxon>Asteraceae</taxon>
        <taxon>Asteroideae</taxon>
        <taxon>Anthemideae</taxon>
        <taxon>Artemisiinae</taxon>
        <taxon>Artemisia</taxon>
    </lineage>
</organism>
<evidence type="ECO:0000313" key="3">
    <source>
        <dbReference type="Proteomes" id="UP000245207"/>
    </source>
</evidence>
<gene>
    <name evidence="2" type="ORF">CTI12_AA347090</name>
</gene>
<evidence type="ECO:0000256" key="1">
    <source>
        <dbReference type="SAM" id="MobiDB-lite"/>
    </source>
</evidence>
<evidence type="ECO:0000313" key="2">
    <source>
        <dbReference type="EMBL" id="PWA63863.1"/>
    </source>
</evidence>
<keyword evidence="3" id="KW-1185">Reference proteome</keyword>
<dbReference type="STRING" id="35608.A0A2U1MRH7"/>
<feature type="compositionally biased region" description="Basic and acidic residues" evidence="1">
    <location>
        <begin position="100"/>
        <end position="114"/>
    </location>
</feature>
<reference evidence="2 3" key="1">
    <citation type="journal article" date="2018" name="Mol. Plant">
        <title>The genome of Artemisia annua provides insight into the evolution of Asteraceae family and artemisinin biosynthesis.</title>
        <authorList>
            <person name="Shen Q."/>
            <person name="Zhang L."/>
            <person name="Liao Z."/>
            <person name="Wang S."/>
            <person name="Yan T."/>
            <person name="Shi P."/>
            <person name="Liu M."/>
            <person name="Fu X."/>
            <person name="Pan Q."/>
            <person name="Wang Y."/>
            <person name="Lv Z."/>
            <person name="Lu X."/>
            <person name="Zhang F."/>
            <person name="Jiang W."/>
            <person name="Ma Y."/>
            <person name="Chen M."/>
            <person name="Hao X."/>
            <person name="Li L."/>
            <person name="Tang Y."/>
            <person name="Lv G."/>
            <person name="Zhou Y."/>
            <person name="Sun X."/>
            <person name="Brodelius P.E."/>
            <person name="Rose J.K.C."/>
            <person name="Tang K."/>
        </authorList>
    </citation>
    <scope>NUCLEOTIDE SEQUENCE [LARGE SCALE GENOMIC DNA]</scope>
    <source>
        <strain evidence="3">cv. Huhao1</strain>
        <tissue evidence="2">Leaf</tissue>
    </source>
</reference>
<name>A0A2U1MRH7_ARTAN</name>
<dbReference type="EMBL" id="PKPP01004543">
    <property type="protein sequence ID" value="PWA63863.1"/>
    <property type="molecule type" value="Genomic_DNA"/>
</dbReference>
<sequence length="114" mass="12728">MASGEFVKGNVHPNGLAVLTLDRPKALDQIRLPRIRPPRIPSPQVNTTHIYIVSKRPRFASWMGVEVGARVSYLKGCKQVTKQEKDQMWLAAKGKSAKARGKDGHSGRLGWLER</sequence>